<evidence type="ECO:0000256" key="2">
    <source>
        <dbReference type="ARBA" id="ARBA00004370"/>
    </source>
</evidence>
<evidence type="ECO:0000256" key="1">
    <source>
        <dbReference type="ARBA" id="ARBA00001971"/>
    </source>
</evidence>
<evidence type="ECO:0000313" key="14">
    <source>
        <dbReference type="Proteomes" id="UP001218188"/>
    </source>
</evidence>
<protein>
    <submittedName>
        <fullName evidence="13">Cytochrome P450</fullName>
    </submittedName>
</protein>
<evidence type="ECO:0000256" key="7">
    <source>
        <dbReference type="ARBA" id="ARBA00022723"/>
    </source>
</evidence>
<evidence type="ECO:0000256" key="4">
    <source>
        <dbReference type="ARBA" id="ARBA00010617"/>
    </source>
</evidence>
<feature type="non-terminal residue" evidence="13">
    <location>
        <position position="152"/>
    </location>
</feature>
<dbReference type="PANTHER" id="PTHR24305">
    <property type="entry name" value="CYTOCHROME P450"/>
    <property type="match status" value="1"/>
</dbReference>
<keyword evidence="5" id="KW-0349">Heme</keyword>
<comment type="cofactor">
    <cofactor evidence="1">
        <name>heme</name>
        <dbReference type="ChEBI" id="CHEBI:30413"/>
    </cofactor>
</comment>
<dbReference type="Proteomes" id="UP001218188">
    <property type="component" value="Unassembled WGS sequence"/>
</dbReference>
<evidence type="ECO:0000256" key="9">
    <source>
        <dbReference type="ARBA" id="ARBA00023002"/>
    </source>
</evidence>
<keyword evidence="11" id="KW-0503">Monooxygenase</keyword>
<dbReference type="GO" id="GO:0016705">
    <property type="term" value="F:oxidoreductase activity, acting on paired donors, with incorporation or reduction of molecular oxygen"/>
    <property type="evidence" value="ECO:0007669"/>
    <property type="project" value="InterPro"/>
</dbReference>
<keyword evidence="9" id="KW-0560">Oxidoreductase</keyword>
<accession>A0AAD6S1J8</accession>
<dbReference type="InterPro" id="IPR002403">
    <property type="entry name" value="Cyt_P450_E_grp-IV"/>
</dbReference>
<comment type="similarity">
    <text evidence="4">Belongs to the cytochrome P450 family.</text>
</comment>
<comment type="caution">
    <text evidence="13">The sequence shown here is derived from an EMBL/GenBank/DDBJ whole genome shotgun (WGS) entry which is preliminary data.</text>
</comment>
<dbReference type="PANTHER" id="PTHR24305:SF166">
    <property type="entry name" value="CYTOCHROME P450 12A4, MITOCHONDRIAL-RELATED"/>
    <property type="match status" value="1"/>
</dbReference>
<evidence type="ECO:0000256" key="11">
    <source>
        <dbReference type="ARBA" id="ARBA00023033"/>
    </source>
</evidence>
<keyword evidence="12" id="KW-0472">Membrane</keyword>
<evidence type="ECO:0000256" key="12">
    <source>
        <dbReference type="ARBA" id="ARBA00023136"/>
    </source>
</evidence>
<dbReference type="SUPFAM" id="SSF48264">
    <property type="entry name" value="Cytochrome P450"/>
    <property type="match status" value="1"/>
</dbReference>
<comment type="subcellular location">
    <subcellularLocation>
        <location evidence="2">Membrane</location>
    </subcellularLocation>
</comment>
<dbReference type="AlphaFoldDB" id="A0AAD6S1J8"/>
<name>A0AAD6S1J8_9AGAR</name>
<dbReference type="PRINTS" id="PR00465">
    <property type="entry name" value="EP450IV"/>
</dbReference>
<proteinExistence type="inferred from homology"/>
<dbReference type="GO" id="GO:0005506">
    <property type="term" value="F:iron ion binding"/>
    <property type="evidence" value="ECO:0007669"/>
    <property type="project" value="InterPro"/>
</dbReference>
<evidence type="ECO:0000256" key="10">
    <source>
        <dbReference type="ARBA" id="ARBA00023004"/>
    </source>
</evidence>
<keyword evidence="14" id="KW-1185">Reference proteome</keyword>
<dbReference type="InterPro" id="IPR036396">
    <property type="entry name" value="Cyt_P450_sf"/>
</dbReference>
<keyword evidence="6" id="KW-0812">Transmembrane</keyword>
<dbReference type="InterPro" id="IPR050121">
    <property type="entry name" value="Cytochrome_P450_monoxygenase"/>
</dbReference>
<gene>
    <name evidence="13" type="ORF">C8F04DRAFT_935712</name>
</gene>
<keyword evidence="7" id="KW-0479">Metal-binding</keyword>
<sequence length="152" mass="16571">AAQVAAFLLAGQDSPANTLALGLRALARLLEFQAALRAEISARAESVAYDSMPLLNSFIKEMLRMYPALPIDDRIAVEDKTIPLSEAITTTTGEAISQIRIQKGQIISMAIAAFQRVESRWGEDAHEFNPNRWLHGSAYQGEGEALAPYANL</sequence>
<reference evidence="13" key="1">
    <citation type="submission" date="2023-03" db="EMBL/GenBank/DDBJ databases">
        <title>Massive genome expansion in bonnet fungi (Mycena s.s.) driven by repeated elements and novel gene families across ecological guilds.</title>
        <authorList>
            <consortium name="Lawrence Berkeley National Laboratory"/>
            <person name="Harder C.B."/>
            <person name="Miyauchi S."/>
            <person name="Viragh M."/>
            <person name="Kuo A."/>
            <person name="Thoen E."/>
            <person name="Andreopoulos B."/>
            <person name="Lu D."/>
            <person name="Skrede I."/>
            <person name="Drula E."/>
            <person name="Henrissat B."/>
            <person name="Morin E."/>
            <person name="Kohler A."/>
            <person name="Barry K."/>
            <person name="LaButti K."/>
            <person name="Morin E."/>
            <person name="Salamov A."/>
            <person name="Lipzen A."/>
            <person name="Mereny Z."/>
            <person name="Hegedus B."/>
            <person name="Baldrian P."/>
            <person name="Stursova M."/>
            <person name="Weitz H."/>
            <person name="Taylor A."/>
            <person name="Grigoriev I.V."/>
            <person name="Nagy L.G."/>
            <person name="Martin F."/>
            <person name="Kauserud H."/>
        </authorList>
    </citation>
    <scope>NUCLEOTIDE SEQUENCE</scope>
    <source>
        <strain evidence="13">CBHHK200</strain>
    </source>
</reference>
<evidence type="ECO:0000256" key="5">
    <source>
        <dbReference type="ARBA" id="ARBA00022617"/>
    </source>
</evidence>
<dbReference type="EMBL" id="JARJCM010000316">
    <property type="protein sequence ID" value="KAJ7018932.1"/>
    <property type="molecule type" value="Genomic_DNA"/>
</dbReference>
<evidence type="ECO:0000256" key="3">
    <source>
        <dbReference type="ARBA" id="ARBA00004721"/>
    </source>
</evidence>
<evidence type="ECO:0000256" key="6">
    <source>
        <dbReference type="ARBA" id="ARBA00022692"/>
    </source>
</evidence>
<keyword evidence="8" id="KW-1133">Transmembrane helix</keyword>
<dbReference type="GO" id="GO:0020037">
    <property type="term" value="F:heme binding"/>
    <property type="evidence" value="ECO:0007669"/>
    <property type="project" value="InterPro"/>
</dbReference>
<keyword evidence="10" id="KW-0408">Iron</keyword>
<dbReference type="GO" id="GO:0016020">
    <property type="term" value="C:membrane"/>
    <property type="evidence" value="ECO:0007669"/>
    <property type="project" value="UniProtKB-SubCell"/>
</dbReference>
<feature type="non-terminal residue" evidence="13">
    <location>
        <position position="1"/>
    </location>
</feature>
<evidence type="ECO:0000313" key="13">
    <source>
        <dbReference type="EMBL" id="KAJ7018932.1"/>
    </source>
</evidence>
<dbReference type="Pfam" id="PF00067">
    <property type="entry name" value="p450"/>
    <property type="match status" value="1"/>
</dbReference>
<dbReference type="GO" id="GO:0004497">
    <property type="term" value="F:monooxygenase activity"/>
    <property type="evidence" value="ECO:0007669"/>
    <property type="project" value="UniProtKB-KW"/>
</dbReference>
<comment type="pathway">
    <text evidence="3">Secondary metabolite biosynthesis; terpenoid biosynthesis.</text>
</comment>
<organism evidence="13 14">
    <name type="scientific">Mycena alexandri</name>
    <dbReference type="NCBI Taxonomy" id="1745969"/>
    <lineage>
        <taxon>Eukaryota</taxon>
        <taxon>Fungi</taxon>
        <taxon>Dikarya</taxon>
        <taxon>Basidiomycota</taxon>
        <taxon>Agaricomycotina</taxon>
        <taxon>Agaricomycetes</taxon>
        <taxon>Agaricomycetidae</taxon>
        <taxon>Agaricales</taxon>
        <taxon>Marasmiineae</taxon>
        <taxon>Mycenaceae</taxon>
        <taxon>Mycena</taxon>
    </lineage>
</organism>
<dbReference type="InterPro" id="IPR001128">
    <property type="entry name" value="Cyt_P450"/>
</dbReference>
<evidence type="ECO:0000256" key="8">
    <source>
        <dbReference type="ARBA" id="ARBA00022989"/>
    </source>
</evidence>
<dbReference type="Gene3D" id="1.10.630.10">
    <property type="entry name" value="Cytochrome P450"/>
    <property type="match status" value="1"/>
</dbReference>